<feature type="non-terminal residue" evidence="3">
    <location>
        <position position="47"/>
    </location>
</feature>
<evidence type="ECO:0000313" key="3">
    <source>
        <dbReference type="EMBL" id="CAF4094345.1"/>
    </source>
</evidence>
<comment type="caution">
    <text evidence="3">The sequence shown here is derived from an EMBL/GenBank/DDBJ whole genome shotgun (WGS) entry which is preliminary data.</text>
</comment>
<reference evidence="3" key="1">
    <citation type="submission" date="2021-02" db="EMBL/GenBank/DDBJ databases">
        <authorList>
            <person name="Nowell W R."/>
        </authorList>
    </citation>
    <scope>NUCLEOTIDE SEQUENCE</scope>
</reference>
<name>A0A8S2QBA4_9BILA</name>
<comment type="similarity">
    <text evidence="1">Belongs to the SAPS family.</text>
</comment>
<keyword evidence="2" id="KW-0131">Cell cycle</keyword>
<dbReference type="AlphaFoldDB" id="A0A8S2QBA4"/>
<dbReference type="InterPro" id="IPR007587">
    <property type="entry name" value="SAPS"/>
</dbReference>
<dbReference type="Proteomes" id="UP000681722">
    <property type="component" value="Unassembled WGS sequence"/>
</dbReference>
<dbReference type="GO" id="GO:0019903">
    <property type="term" value="F:protein phosphatase binding"/>
    <property type="evidence" value="ECO:0007669"/>
    <property type="project" value="InterPro"/>
</dbReference>
<organism evidence="3 4">
    <name type="scientific">Didymodactylos carnosus</name>
    <dbReference type="NCBI Taxonomy" id="1234261"/>
    <lineage>
        <taxon>Eukaryota</taxon>
        <taxon>Metazoa</taxon>
        <taxon>Spiralia</taxon>
        <taxon>Gnathifera</taxon>
        <taxon>Rotifera</taxon>
        <taxon>Eurotatoria</taxon>
        <taxon>Bdelloidea</taxon>
        <taxon>Philodinida</taxon>
        <taxon>Philodinidae</taxon>
        <taxon>Didymodactylos</taxon>
    </lineage>
</organism>
<dbReference type="GO" id="GO:0019888">
    <property type="term" value="F:protein phosphatase regulator activity"/>
    <property type="evidence" value="ECO:0007669"/>
    <property type="project" value="TreeGrafter"/>
</dbReference>
<evidence type="ECO:0000313" key="4">
    <source>
        <dbReference type="Proteomes" id="UP000681722"/>
    </source>
</evidence>
<dbReference type="PANTHER" id="PTHR12634:SF8">
    <property type="entry name" value="FIERY MOUNTAIN, ISOFORM D"/>
    <property type="match status" value="1"/>
</dbReference>
<sequence length="47" mass="5713">LKLQDLLDENDLIQECLSQNKRLIDYLTQSTVMNELLQYIIHERFFN</sequence>
<evidence type="ECO:0000256" key="2">
    <source>
        <dbReference type="ARBA" id="ARBA00023306"/>
    </source>
</evidence>
<feature type="non-terminal residue" evidence="3">
    <location>
        <position position="1"/>
    </location>
</feature>
<dbReference type="EMBL" id="CAJOBC010032024">
    <property type="protein sequence ID" value="CAF4094345.1"/>
    <property type="molecule type" value="Genomic_DNA"/>
</dbReference>
<accession>A0A8S2QBA4</accession>
<protein>
    <submittedName>
        <fullName evidence="3">Uncharacterized protein</fullName>
    </submittedName>
</protein>
<proteinExistence type="inferred from homology"/>
<dbReference type="PANTHER" id="PTHR12634">
    <property type="entry name" value="SIT4 YEAST -ASSOCIATING PROTEIN-RELATED"/>
    <property type="match status" value="1"/>
</dbReference>
<dbReference type="OrthoDB" id="295029at2759"/>
<evidence type="ECO:0000256" key="1">
    <source>
        <dbReference type="ARBA" id="ARBA00006180"/>
    </source>
</evidence>
<gene>
    <name evidence="3" type="ORF">SRO942_LOCUS28397</name>
</gene>